<sequence length="146" mass="17258">MTLLQLLELIIYLYLYCNVSIHGNNKLCKNCKNFIPYKNNQIDGFGLCKLFGTKKSHVDTIDKTKIIFEFADHCRENENFCGETGIFYESIHDSTSLQYELDKKTTYVENNTTTNPSKKYVEKKLDDDIKTMINDYYNYIRNDNDW</sequence>
<dbReference type="GO" id="GO:0009055">
    <property type="term" value="F:electron transfer activity"/>
    <property type="evidence" value="ECO:0007669"/>
    <property type="project" value="InterPro"/>
</dbReference>
<dbReference type="EMBL" id="MN739617">
    <property type="protein sequence ID" value="QHT16221.1"/>
    <property type="molecule type" value="Genomic_DNA"/>
</dbReference>
<evidence type="ECO:0000313" key="1">
    <source>
        <dbReference type="EMBL" id="QHT16221.1"/>
    </source>
</evidence>
<name>A0A6C0DIG5_9ZZZZ</name>
<dbReference type="InterPro" id="IPR036369">
    <property type="entry name" value="HIPIP_sf"/>
</dbReference>
<dbReference type="AlphaFoldDB" id="A0A6C0DIG5"/>
<protein>
    <submittedName>
        <fullName evidence="1">Uncharacterized protein</fullName>
    </submittedName>
</protein>
<dbReference type="SUPFAM" id="SSF57652">
    <property type="entry name" value="HIPIP (high potential iron protein)"/>
    <property type="match status" value="1"/>
</dbReference>
<accession>A0A6C0DIG5</accession>
<proteinExistence type="predicted"/>
<organism evidence="1">
    <name type="scientific">viral metagenome</name>
    <dbReference type="NCBI Taxonomy" id="1070528"/>
    <lineage>
        <taxon>unclassified sequences</taxon>
        <taxon>metagenomes</taxon>
        <taxon>organismal metagenomes</taxon>
    </lineage>
</organism>
<reference evidence="1" key="1">
    <citation type="journal article" date="2020" name="Nature">
        <title>Giant virus diversity and host interactions through global metagenomics.</title>
        <authorList>
            <person name="Schulz F."/>
            <person name="Roux S."/>
            <person name="Paez-Espino D."/>
            <person name="Jungbluth S."/>
            <person name="Walsh D.A."/>
            <person name="Denef V.J."/>
            <person name="McMahon K.D."/>
            <person name="Konstantinidis K.T."/>
            <person name="Eloe-Fadrosh E.A."/>
            <person name="Kyrpides N.C."/>
            <person name="Woyke T."/>
        </authorList>
    </citation>
    <scope>NUCLEOTIDE SEQUENCE</scope>
    <source>
        <strain evidence="1">GVMAG-M-3300023174-182</strain>
    </source>
</reference>
<dbReference type="GO" id="GO:0019646">
    <property type="term" value="P:aerobic electron transport chain"/>
    <property type="evidence" value="ECO:0007669"/>
    <property type="project" value="InterPro"/>
</dbReference>